<evidence type="ECO:0000256" key="1">
    <source>
        <dbReference type="SAM" id="MobiDB-lite"/>
    </source>
</evidence>
<keyword evidence="3" id="KW-1185">Reference proteome</keyword>
<accession>A0AAD9SLG7</accession>
<name>A0AAD9SLG7_PHOAM</name>
<dbReference type="EMBL" id="JAUJFL010000002">
    <property type="protein sequence ID" value="KAK2610790.1"/>
    <property type="molecule type" value="Genomic_DNA"/>
</dbReference>
<feature type="region of interest" description="Disordered" evidence="1">
    <location>
        <begin position="1"/>
        <end position="21"/>
    </location>
</feature>
<evidence type="ECO:0000313" key="2">
    <source>
        <dbReference type="EMBL" id="KAK2610790.1"/>
    </source>
</evidence>
<dbReference type="Proteomes" id="UP001265746">
    <property type="component" value="Unassembled WGS sequence"/>
</dbReference>
<sequence length="237" mass="27225">MKRAAEEEYPTPARSSKKIRIRQSPDAAAIKAIKLPKIRASLERNINLDPIDVPDKWERTEKMKAVHKVVKAPKGLYQEELFDLSSRRLINPLPVKYDWQAQKSPLTGETLPLSPNPSPEVEDRFWYPAPIADNIKKTLFLHPSSRGIVWAGPFAEAKLKEEIKNYHRVKDLWLFQASDAFMPGYDKKHEFIASVYEDEMLSPWVVCWLSELIGEAEVGKILDHVEVSLKRSLVEPE</sequence>
<organism evidence="2 3">
    <name type="scientific">Phomopsis amygdali</name>
    <name type="common">Fusicoccum amygdali</name>
    <dbReference type="NCBI Taxonomy" id="1214568"/>
    <lineage>
        <taxon>Eukaryota</taxon>
        <taxon>Fungi</taxon>
        <taxon>Dikarya</taxon>
        <taxon>Ascomycota</taxon>
        <taxon>Pezizomycotina</taxon>
        <taxon>Sordariomycetes</taxon>
        <taxon>Sordariomycetidae</taxon>
        <taxon>Diaporthales</taxon>
        <taxon>Diaporthaceae</taxon>
        <taxon>Diaporthe</taxon>
    </lineage>
</organism>
<dbReference type="AlphaFoldDB" id="A0AAD9SLG7"/>
<comment type="caution">
    <text evidence="2">The sequence shown here is derived from an EMBL/GenBank/DDBJ whole genome shotgun (WGS) entry which is preliminary data.</text>
</comment>
<protein>
    <submittedName>
        <fullName evidence="2">Uncharacterized protein</fullName>
    </submittedName>
</protein>
<reference evidence="2" key="1">
    <citation type="submission" date="2023-06" db="EMBL/GenBank/DDBJ databases">
        <authorList>
            <person name="Noh H."/>
        </authorList>
    </citation>
    <scope>NUCLEOTIDE SEQUENCE</scope>
    <source>
        <strain evidence="2">DUCC20226</strain>
    </source>
</reference>
<gene>
    <name evidence="2" type="ORF">N8I77_004191</name>
</gene>
<evidence type="ECO:0000313" key="3">
    <source>
        <dbReference type="Proteomes" id="UP001265746"/>
    </source>
</evidence>
<proteinExistence type="predicted"/>